<gene>
    <name evidence="1" type="ORF">MtrunA17_Chr8g0354051</name>
</gene>
<protein>
    <submittedName>
        <fullName evidence="1">Uncharacterized protein</fullName>
    </submittedName>
</protein>
<name>A0A396GGN9_MEDTR</name>
<proteinExistence type="predicted"/>
<sequence length="62" mass="7521">MWQVWKRLLRMLLLRCNKRMLLEFQIQFTGHPLLLNRSTWSLSQLQNFENSDACFNYAFGLV</sequence>
<dbReference type="AlphaFoldDB" id="A0A396GGN9"/>
<evidence type="ECO:0000313" key="1">
    <source>
        <dbReference type="EMBL" id="RHN40372.1"/>
    </source>
</evidence>
<reference evidence="1" key="1">
    <citation type="journal article" date="2018" name="Nat. Plants">
        <title>Whole-genome landscape of Medicago truncatula symbiotic genes.</title>
        <authorList>
            <person name="Pecrix Y."/>
            <person name="Gamas P."/>
            <person name="Carrere S."/>
        </authorList>
    </citation>
    <scope>NUCLEOTIDE SEQUENCE</scope>
    <source>
        <tissue evidence="1">Leaves</tissue>
    </source>
</reference>
<dbReference type="Gramene" id="rna46519">
    <property type="protein sequence ID" value="RHN40372.1"/>
    <property type="gene ID" value="gene46519"/>
</dbReference>
<accession>A0A396GGN9</accession>
<dbReference type="EMBL" id="PSQE01000008">
    <property type="protein sequence ID" value="RHN40372.1"/>
    <property type="molecule type" value="Genomic_DNA"/>
</dbReference>
<dbReference type="Proteomes" id="UP000265566">
    <property type="component" value="Chromosome 8"/>
</dbReference>
<organism evidence="1">
    <name type="scientific">Medicago truncatula</name>
    <name type="common">Barrel medic</name>
    <name type="synonym">Medicago tribuloides</name>
    <dbReference type="NCBI Taxonomy" id="3880"/>
    <lineage>
        <taxon>Eukaryota</taxon>
        <taxon>Viridiplantae</taxon>
        <taxon>Streptophyta</taxon>
        <taxon>Embryophyta</taxon>
        <taxon>Tracheophyta</taxon>
        <taxon>Spermatophyta</taxon>
        <taxon>Magnoliopsida</taxon>
        <taxon>eudicotyledons</taxon>
        <taxon>Gunneridae</taxon>
        <taxon>Pentapetalae</taxon>
        <taxon>rosids</taxon>
        <taxon>fabids</taxon>
        <taxon>Fabales</taxon>
        <taxon>Fabaceae</taxon>
        <taxon>Papilionoideae</taxon>
        <taxon>50 kb inversion clade</taxon>
        <taxon>NPAAA clade</taxon>
        <taxon>Hologalegina</taxon>
        <taxon>IRL clade</taxon>
        <taxon>Trifolieae</taxon>
        <taxon>Medicago</taxon>
    </lineage>
</organism>
<comment type="caution">
    <text evidence="1">The sequence shown here is derived from an EMBL/GenBank/DDBJ whole genome shotgun (WGS) entry which is preliminary data.</text>
</comment>